<accession>X1CAB9</accession>
<dbReference type="Gene3D" id="2.60.120.1010">
    <property type="match status" value="1"/>
</dbReference>
<proteinExistence type="predicted"/>
<reference evidence="1" key="1">
    <citation type="journal article" date="2014" name="Front. Microbiol.">
        <title>High frequency of phylogenetically diverse reductive dehalogenase-homologous genes in deep subseafloor sedimentary metagenomes.</title>
        <authorList>
            <person name="Kawai M."/>
            <person name="Futagami T."/>
            <person name="Toyoda A."/>
            <person name="Takaki Y."/>
            <person name="Nishi S."/>
            <person name="Hori S."/>
            <person name="Arai W."/>
            <person name="Tsubouchi T."/>
            <person name="Morono Y."/>
            <person name="Uchiyama I."/>
            <person name="Ito T."/>
            <person name="Fujiyama A."/>
            <person name="Inagaki F."/>
            <person name="Takami H."/>
        </authorList>
    </citation>
    <scope>NUCLEOTIDE SEQUENCE</scope>
    <source>
        <strain evidence="1">Expedition CK06-06</strain>
    </source>
</reference>
<gene>
    <name evidence="1" type="ORF">S01H4_48021</name>
</gene>
<dbReference type="EMBL" id="BART01027027">
    <property type="protein sequence ID" value="GAG90192.1"/>
    <property type="molecule type" value="Genomic_DNA"/>
</dbReference>
<dbReference type="AlphaFoldDB" id="X1CAB9"/>
<sequence>LETQANEVNADFSLSDGVSDKKIISWKTDNGSGTAAHLQRFDFVVYLAAGESLKATTDYSRAFLAGCTRQIADNNGTLVQPVGFNPQ</sequence>
<organism evidence="1">
    <name type="scientific">marine sediment metagenome</name>
    <dbReference type="NCBI Taxonomy" id="412755"/>
    <lineage>
        <taxon>unclassified sequences</taxon>
        <taxon>metagenomes</taxon>
        <taxon>ecological metagenomes</taxon>
    </lineage>
</organism>
<feature type="non-terminal residue" evidence="1">
    <location>
        <position position="1"/>
    </location>
</feature>
<protein>
    <submittedName>
        <fullName evidence="1">Uncharacterized protein</fullName>
    </submittedName>
</protein>
<comment type="caution">
    <text evidence="1">The sequence shown here is derived from an EMBL/GenBank/DDBJ whole genome shotgun (WGS) entry which is preliminary data.</text>
</comment>
<name>X1CAB9_9ZZZZ</name>
<evidence type="ECO:0000313" key="1">
    <source>
        <dbReference type="EMBL" id="GAG90192.1"/>
    </source>
</evidence>